<evidence type="ECO:0000256" key="3">
    <source>
        <dbReference type="ARBA" id="ARBA00022801"/>
    </source>
</evidence>
<dbReference type="Pfam" id="PF20578">
    <property type="entry name" value="aBig_2"/>
    <property type="match status" value="1"/>
</dbReference>
<keyword evidence="3 9" id="KW-0378">Hydrolase</keyword>
<dbReference type="SUPFAM" id="SSF48726">
    <property type="entry name" value="Immunoglobulin"/>
    <property type="match status" value="2"/>
</dbReference>
<dbReference type="PANTHER" id="PTHR43301:SF3">
    <property type="entry name" value="ARABINAN ENDO-1,5-ALPHA-L-ARABINOSIDASE A-RELATED"/>
    <property type="match status" value="1"/>
</dbReference>
<evidence type="ECO:0000313" key="10">
    <source>
        <dbReference type="Proteomes" id="UP000449249"/>
    </source>
</evidence>
<dbReference type="GO" id="GO:0004553">
    <property type="term" value="F:hydrolase activity, hydrolyzing O-glycosyl compounds"/>
    <property type="evidence" value="ECO:0007669"/>
    <property type="project" value="InterPro"/>
</dbReference>
<reference evidence="9 10" key="1">
    <citation type="journal article" date="2019" name="Nat. Med.">
        <title>A library of human gut bacterial isolates paired with longitudinal multiomics data enables mechanistic microbiome research.</title>
        <authorList>
            <person name="Poyet M."/>
            <person name="Groussin M."/>
            <person name="Gibbons S.M."/>
            <person name="Avila-Pacheco J."/>
            <person name="Jiang X."/>
            <person name="Kearney S.M."/>
            <person name="Perrotta A.R."/>
            <person name="Berdy B."/>
            <person name="Zhao S."/>
            <person name="Lieberman T.D."/>
            <person name="Swanson P.K."/>
            <person name="Smith M."/>
            <person name="Roesemann S."/>
            <person name="Alexander J.E."/>
            <person name="Rich S.A."/>
            <person name="Livny J."/>
            <person name="Vlamakis H."/>
            <person name="Clish C."/>
            <person name="Bullock K."/>
            <person name="Deik A."/>
            <person name="Scott J."/>
            <person name="Pierce K.A."/>
            <person name="Xavier R.J."/>
            <person name="Alm E.J."/>
        </authorList>
    </citation>
    <scope>NUCLEOTIDE SEQUENCE [LARGE SCALE GENOMIC DNA]</scope>
    <source>
        <strain evidence="9 10">BIOML-A1</strain>
    </source>
</reference>
<evidence type="ECO:0000256" key="6">
    <source>
        <dbReference type="SAM" id="MobiDB-lite"/>
    </source>
</evidence>
<feature type="signal peptide" evidence="7">
    <location>
        <begin position="1"/>
        <end position="27"/>
    </location>
</feature>
<evidence type="ECO:0000256" key="5">
    <source>
        <dbReference type="PIRSR" id="PIRSR606710-2"/>
    </source>
</evidence>
<comment type="similarity">
    <text evidence="2">Belongs to the glycosyl hydrolase 43 family.</text>
</comment>
<dbReference type="InterPro" id="IPR046780">
    <property type="entry name" value="aBig_2"/>
</dbReference>
<dbReference type="RefSeq" id="WP_161170033.1">
    <property type="nucleotide sequence ID" value="NZ_WWSF01000001.1"/>
</dbReference>
<evidence type="ECO:0000256" key="2">
    <source>
        <dbReference type="ARBA" id="ARBA00009865"/>
    </source>
</evidence>
<dbReference type="Gene3D" id="2.60.120.200">
    <property type="match status" value="2"/>
</dbReference>
<name>A0A6N9JU81_9FIRM</name>
<feature type="region of interest" description="Disordered" evidence="6">
    <location>
        <begin position="148"/>
        <end position="168"/>
    </location>
</feature>
<dbReference type="Gene3D" id="2.115.10.20">
    <property type="entry name" value="Glycosyl hydrolase domain, family 43"/>
    <property type="match status" value="2"/>
</dbReference>
<accession>A0A6N9JU81</accession>
<dbReference type="InterPro" id="IPR013783">
    <property type="entry name" value="Ig-like_fold"/>
</dbReference>
<dbReference type="InterPro" id="IPR007110">
    <property type="entry name" value="Ig-like_dom"/>
</dbReference>
<dbReference type="Pfam" id="PF04616">
    <property type="entry name" value="Glyco_hydro_43"/>
    <property type="match status" value="1"/>
</dbReference>
<dbReference type="PROSITE" id="PS50835">
    <property type="entry name" value="IG_LIKE"/>
    <property type="match status" value="1"/>
</dbReference>
<dbReference type="CDD" id="cd18828">
    <property type="entry name" value="GH43_BT3675-like"/>
    <property type="match status" value="1"/>
</dbReference>
<keyword evidence="7" id="KW-0732">Signal</keyword>
<dbReference type="InterPro" id="IPR023296">
    <property type="entry name" value="Glyco_hydro_beta-prop_sf"/>
</dbReference>
<dbReference type="Gene3D" id="2.60.40.10">
    <property type="entry name" value="Immunoglobulins"/>
    <property type="match status" value="1"/>
</dbReference>
<feature type="chain" id="PRO_5038786878" evidence="7">
    <location>
        <begin position="28"/>
        <end position="1532"/>
    </location>
</feature>
<evidence type="ECO:0000256" key="7">
    <source>
        <dbReference type="SAM" id="SignalP"/>
    </source>
</evidence>
<dbReference type="InterPro" id="IPR003599">
    <property type="entry name" value="Ig_sub"/>
</dbReference>
<proteinExistence type="inferred from homology"/>
<protein>
    <submittedName>
        <fullName evidence="9">Family 43 glycosylhydrolase</fullName>
    </submittedName>
</protein>
<dbReference type="SUPFAM" id="SSF49899">
    <property type="entry name" value="Concanavalin A-like lectins/glucanases"/>
    <property type="match status" value="2"/>
</dbReference>
<gene>
    <name evidence="9" type="ORF">GT576_04125</name>
</gene>
<dbReference type="InterPro" id="IPR013320">
    <property type="entry name" value="ConA-like_dom_sf"/>
</dbReference>
<evidence type="ECO:0000259" key="8">
    <source>
        <dbReference type="PROSITE" id="PS50835"/>
    </source>
</evidence>
<dbReference type="InterPro" id="IPR013098">
    <property type="entry name" value="Ig_I-set"/>
</dbReference>
<comment type="pathway">
    <text evidence="1">Glycan metabolism; L-arabinan degradation.</text>
</comment>
<dbReference type="PANTHER" id="PTHR43301">
    <property type="entry name" value="ARABINAN ENDO-1,5-ALPHA-L-ARABINOSIDASE"/>
    <property type="match status" value="1"/>
</dbReference>
<feature type="site" description="Important for catalytic activity, responsible for pKa modulation of the active site Glu and correct orientation of both the proton donor and substrate" evidence="5">
    <location>
        <position position="1161"/>
    </location>
</feature>
<keyword evidence="4" id="KW-0326">Glycosidase</keyword>
<organism evidence="9 10">
    <name type="scientific">Dorea longicatena</name>
    <dbReference type="NCBI Taxonomy" id="88431"/>
    <lineage>
        <taxon>Bacteria</taxon>
        <taxon>Bacillati</taxon>
        <taxon>Bacillota</taxon>
        <taxon>Clostridia</taxon>
        <taxon>Lachnospirales</taxon>
        <taxon>Lachnospiraceae</taxon>
        <taxon>Dorea</taxon>
    </lineage>
</organism>
<dbReference type="InterPro" id="IPR006710">
    <property type="entry name" value="Glyco_hydro_43"/>
</dbReference>
<dbReference type="CDD" id="cd08983">
    <property type="entry name" value="GH43_Bt3655-like"/>
    <property type="match status" value="1"/>
</dbReference>
<dbReference type="EMBL" id="WWSH01000002">
    <property type="protein sequence ID" value="MZK09543.1"/>
    <property type="molecule type" value="Genomic_DNA"/>
</dbReference>
<evidence type="ECO:0000313" key="9">
    <source>
        <dbReference type="EMBL" id="MZK09543.1"/>
    </source>
</evidence>
<feature type="region of interest" description="Disordered" evidence="6">
    <location>
        <begin position="804"/>
        <end position="823"/>
    </location>
</feature>
<dbReference type="Gene3D" id="2.60.40.2340">
    <property type="match status" value="1"/>
</dbReference>
<dbReference type="GO" id="GO:0005975">
    <property type="term" value="P:carbohydrate metabolic process"/>
    <property type="evidence" value="ECO:0007669"/>
    <property type="project" value="InterPro"/>
</dbReference>
<dbReference type="SMART" id="SM00409">
    <property type="entry name" value="IG"/>
    <property type="match status" value="2"/>
</dbReference>
<dbReference type="InterPro" id="IPR036179">
    <property type="entry name" value="Ig-like_dom_sf"/>
</dbReference>
<dbReference type="Pfam" id="PF13385">
    <property type="entry name" value="Laminin_G_3"/>
    <property type="match status" value="2"/>
</dbReference>
<dbReference type="Proteomes" id="UP000449249">
    <property type="component" value="Unassembled WGS sequence"/>
</dbReference>
<evidence type="ECO:0000256" key="4">
    <source>
        <dbReference type="ARBA" id="ARBA00023295"/>
    </source>
</evidence>
<comment type="caution">
    <text evidence="9">The sequence shown here is derived from an EMBL/GenBank/DDBJ whole genome shotgun (WGS) entry which is preliminary data.</text>
</comment>
<sequence>MKRKSVKKGIAVALAATMTGGVLPAAAVTAAETEPDLLAEFDFNSQASDGVIAGTNAVAKINGNCQIKTKIGDNTALYLDGGQNYLEVTGEDGSSLLKGQDEVTISFDTKAERTSTNWLCYAAADTGTQKYNSEQYLGVMQQNGKVKAERYKNSGSRPASPQGEAGSDWSHVDVVVSENATSVYVNGEKKAEEASDISIPDIVGEDGVFYIGKANWGSGEYSKAWIDNFRVYGGVLSDEAIAKEYEEFESEMESSDIQEAYDALTLTDTDDVRGNLPLVKSGKHGAVIDWKSSNPEVITDSSENADDKYDGGVVTRPEAGSDPVQVTLTATITIGTEVQTKEFTVTVQPKTANLDTDYDAGYLWTFFEASGGYEKIFLGYSKDGLTWEKLNKDENGNTQPILVNDASGSDLGVRDPHIIRSKDGDKYWILGTDLHAEGGGSGGSGWNQLSASQNLVVWESTDLVNWSEPKLVYAGFDQAGCVWAPEAIYDEKTGDYLVYWSARDKSKAGTDENALRVYVCRTRDFNTFSEPKVWLSEDQDSGKEVNIIDTTIVQDNGQYYRFSTSDWNTVIDTSSTLSEDLFDVRVNANQSENGDWKRIVTRSSSSSAGFDSREGFTVYQLPDGKWCAMGDHSGYKAFVTDDLSSGKFTATTANFKDGRFRHGTVMRLSKAEEKAILAAYGEDDTEDPVMDEKVLADFNFNDDSTGFTSENAKAEGTYTLKDSYNEAAGKALYLDGSSSNYLTVKGTDGKALLAGAKELTISYEAKPDRTGTNWVLYAAPGSSAPTYQSETYLGIMQKSGSTTLERYKNSGSRPTNPSASTGNDWARVDIVMTETDTTMYVNGKAVSKEDSSYALSDIVGKNGILQIGKANWGSGEYYKGWIDNLRIESKALSADEVKELASDFVSTLPAVSGASVGTAPDRETALNYRGTDDHTAIATQIDQEKKTITSYVRKGTDLTNIPFTLSMNVDAASLKLDGVDFVNGSSVDLSKDRTLTITRDGKDEEWTVKTPVISNNPVLPGQYADPDIDYFDGKFWIFPTTDGYPSWSGTVFHAFSSENMVDWTDEGIIMELANSNPGVNEKGVQIAASPWAVKGSAWAPTIEKKGDKYYFYYCGKDSNGTSAIGVAWADNPAGPYTDLGTPLLTVSMCRNAGVSMGQAIDPSIFTDDDGTSYITFGNGSAAIAELNDDMTSIKEGSLKQITGLTDFRESVVVTKANGKYHWTWSCDDANSPNYHVNYGVSDSLFDANSKAAVKLVKKNLLAKDTEKGILGSAHQSVVHVKDSEGKDRYFMAYHRFYTPLDIFQSGDGLGKHRETCIDEITFDENGYMQITPTLEGVSAVSTKAEEEEFAIVKNPESVEGVVGETAEFTVEATGKGLTYQWQYCNANSTKWRTSVMDGSDTATVTVPVANWRDGQKYRCVVTNGDGEQRISETAVVTMQKPIKVQPVSVEAVKGTTAEFTVETSWDNVTYQWEYCNANSNKWRTSSMEGNDTATIKVPAGSWRNGQKYRCVITGADGRSVTSEAAVLTVISE</sequence>
<dbReference type="SUPFAM" id="SSF75005">
    <property type="entry name" value="Arabinanase/levansucrase/invertase"/>
    <property type="match status" value="3"/>
</dbReference>
<feature type="domain" description="Ig-like" evidence="8">
    <location>
        <begin position="1332"/>
        <end position="1437"/>
    </location>
</feature>
<dbReference type="InterPro" id="IPR050727">
    <property type="entry name" value="GH43_arabinanases"/>
</dbReference>
<dbReference type="Pfam" id="PF07679">
    <property type="entry name" value="I-set"/>
    <property type="match status" value="1"/>
</dbReference>
<evidence type="ECO:0000256" key="1">
    <source>
        <dbReference type="ARBA" id="ARBA00004834"/>
    </source>
</evidence>